<keyword evidence="2" id="KW-1185">Reference proteome</keyword>
<reference evidence="1 2" key="1">
    <citation type="submission" date="2021-08" db="EMBL/GenBank/DDBJ databases">
        <authorList>
            <person name="Tuo L."/>
        </authorList>
    </citation>
    <scope>NUCLEOTIDE SEQUENCE [LARGE SCALE GENOMIC DNA]</scope>
    <source>
        <strain evidence="1 2">JCM 31229</strain>
    </source>
</reference>
<accession>A0ABS7PJE4</accession>
<evidence type="ECO:0000313" key="2">
    <source>
        <dbReference type="Proteomes" id="UP000706039"/>
    </source>
</evidence>
<name>A0ABS7PJE4_9SPHN</name>
<comment type="caution">
    <text evidence="1">The sequence shown here is derived from an EMBL/GenBank/DDBJ whole genome shotgun (WGS) entry which is preliminary data.</text>
</comment>
<evidence type="ECO:0000313" key="1">
    <source>
        <dbReference type="EMBL" id="MBY8821388.1"/>
    </source>
</evidence>
<organism evidence="1 2">
    <name type="scientific">Sphingomonas colocasiae</name>
    <dbReference type="NCBI Taxonomy" id="1848973"/>
    <lineage>
        <taxon>Bacteria</taxon>
        <taxon>Pseudomonadati</taxon>
        <taxon>Pseudomonadota</taxon>
        <taxon>Alphaproteobacteria</taxon>
        <taxon>Sphingomonadales</taxon>
        <taxon>Sphingomonadaceae</taxon>
        <taxon>Sphingomonas</taxon>
    </lineage>
</organism>
<dbReference type="EMBL" id="JAINVV010000002">
    <property type="protein sequence ID" value="MBY8821388.1"/>
    <property type="molecule type" value="Genomic_DNA"/>
</dbReference>
<evidence type="ECO:0008006" key="3">
    <source>
        <dbReference type="Google" id="ProtNLM"/>
    </source>
</evidence>
<proteinExistence type="predicted"/>
<dbReference type="RefSeq" id="WP_222988502.1">
    <property type="nucleotide sequence ID" value="NZ_JAINVV010000002.1"/>
</dbReference>
<gene>
    <name evidence="1" type="ORF">K7G82_03735</name>
</gene>
<sequence length="144" mass="16381">MIVAPARSNRKQITGNAALFYVAWQLSRRGWHVMPTIRNARGSDLFVANGDETVFFGVQSKGQSAKDDIKVATVREGNVIDHVMSDWWIITNEPSSDQPTCYILTKVEVAERAKRDRDGQCWIKLTHCHEFKNAWDRIGMAPTF</sequence>
<dbReference type="Proteomes" id="UP000706039">
    <property type="component" value="Unassembled WGS sequence"/>
</dbReference>
<protein>
    <recommendedName>
        <fullName evidence="3">DUF4365 domain-containing protein</fullName>
    </recommendedName>
</protein>